<evidence type="ECO:0000256" key="1">
    <source>
        <dbReference type="ARBA" id="ARBA00022659"/>
    </source>
</evidence>
<reference evidence="7" key="1">
    <citation type="submission" date="2020-08" db="EMBL/GenBank/DDBJ databases">
        <title>Multicomponent nature underlies the extraordinary mechanical properties of spider dragline silk.</title>
        <authorList>
            <person name="Kono N."/>
            <person name="Nakamura H."/>
            <person name="Mori M."/>
            <person name="Yoshida Y."/>
            <person name="Ohtoshi R."/>
            <person name="Malay A.D."/>
            <person name="Moran D.A.P."/>
            <person name="Tomita M."/>
            <person name="Numata K."/>
            <person name="Arakawa K."/>
        </authorList>
    </citation>
    <scope>NUCLEOTIDE SEQUENCE</scope>
</reference>
<dbReference type="Pfam" id="PF00084">
    <property type="entry name" value="Sushi"/>
    <property type="match status" value="15"/>
</dbReference>
<protein>
    <recommendedName>
        <fullName evidence="6">Sushi domain-containing protein</fullName>
    </recommendedName>
</protein>
<keyword evidence="3 5" id="KW-1015">Disulfide bond</keyword>
<feature type="domain" description="Sushi" evidence="6">
    <location>
        <begin position="946"/>
        <end position="1004"/>
    </location>
</feature>
<dbReference type="PROSITE" id="PS50923">
    <property type="entry name" value="SUSHI"/>
    <property type="match status" value="20"/>
</dbReference>
<dbReference type="Gene3D" id="2.10.70.10">
    <property type="entry name" value="Complement Module, domain 1"/>
    <property type="match status" value="15"/>
</dbReference>
<proteinExistence type="predicted"/>
<evidence type="ECO:0000256" key="5">
    <source>
        <dbReference type="PROSITE-ProRule" id="PRU00302"/>
    </source>
</evidence>
<feature type="domain" description="Sushi" evidence="6">
    <location>
        <begin position="305"/>
        <end position="361"/>
    </location>
</feature>
<feature type="disulfide bond" evidence="5">
    <location>
        <begin position="515"/>
        <end position="542"/>
    </location>
</feature>
<feature type="domain" description="Sushi" evidence="6">
    <location>
        <begin position="1765"/>
        <end position="1823"/>
    </location>
</feature>
<feature type="domain" description="Sushi" evidence="6">
    <location>
        <begin position="831"/>
        <end position="889"/>
    </location>
</feature>
<feature type="domain" description="Sushi" evidence="6">
    <location>
        <begin position="1527"/>
        <end position="1586"/>
    </location>
</feature>
<evidence type="ECO:0000256" key="4">
    <source>
        <dbReference type="ARBA" id="ARBA00023180"/>
    </source>
</evidence>
<dbReference type="PANTHER" id="PTHR19325">
    <property type="entry name" value="COMPLEMENT COMPONENT-RELATED SUSHI DOMAIN-CONTAINING"/>
    <property type="match status" value="1"/>
</dbReference>
<feature type="disulfide bond" evidence="5">
    <location>
        <begin position="1648"/>
        <end position="1691"/>
    </location>
</feature>
<name>A0A8X6Q8K4_NEPPI</name>
<feature type="domain" description="Sushi" evidence="6">
    <location>
        <begin position="714"/>
        <end position="774"/>
    </location>
</feature>
<dbReference type="CDD" id="cd00033">
    <property type="entry name" value="CCP"/>
    <property type="match status" value="10"/>
</dbReference>
<feature type="domain" description="Sushi" evidence="6">
    <location>
        <begin position="1839"/>
        <end position="1910"/>
    </location>
</feature>
<keyword evidence="8" id="KW-1185">Reference proteome</keyword>
<dbReference type="SUPFAM" id="SSF57535">
    <property type="entry name" value="Complement control module/SCR domain"/>
    <property type="match status" value="22"/>
</dbReference>
<feature type="domain" description="Sushi" evidence="6">
    <location>
        <begin position="1706"/>
        <end position="1764"/>
    </location>
</feature>
<evidence type="ECO:0000256" key="3">
    <source>
        <dbReference type="ARBA" id="ARBA00023157"/>
    </source>
</evidence>
<feature type="disulfide bond" evidence="5">
    <location>
        <begin position="1676"/>
        <end position="1703"/>
    </location>
</feature>
<feature type="domain" description="Sushi" evidence="6">
    <location>
        <begin position="1233"/>
        <end position="1291"/>
    </location>
</feature>
<evidence type="ECO:0000313" key="7">
    <source>
        <dbReference type="EMBL" id="GFU11402.1"/>
    </source>
</evidence>
<feature type="domain" description="Sushi" evidence="6">
    <location>
        <begin position="1292"/>
        <end position="1353"/>
    </location>
</feature>
<feature type="domain" description="Sushi" evidence="6">
    <location>
        <begin position="362"/>
        <end position="416"/>
    </location>
</feature>
<dbReference type="InterPro" id="IPR000436">
    <property type="entry name" value="Sushi_SCR_CCP_dom"/>
</dbReference>
<evidence type="ECO:0000256" key="2">
    <source>
        <dbReference type="ARBA" id="ARBA00022737"/>
    </source>
</evidence>
<feature type="domain" description="Sushi" evidence="6">
    <location>
        <begin position="1911"/>
        <end position="1969"/>
    </location>
</feature>
<dbReference type="InterPro" id="IPR050350">
    <property type="entry name" value="Compl-Cell_Adhes-Reg"/>
</dbReference>
<organism evidence="7 8">
    <name type="scientific">Nephila pilipes</name>
    <name type="common">Giant wood spider</name>
    <name type="synonym">Nephila maculata</name>
    <dbReference type="NCBI Taxonomy" id="299642"/>
    <lineage>
        <taxon>Eukaryota</taxon>
        <taxon>Metazoa</taxon>
        <taxon>Ecdysozoa</taxon>
        <taxon>Arthropoda</taxon>
        <taxon>Chelicerata</taxon>
        <taxon>Arachnida</taxon>
        <taxon>Araneae</taxon>
        <taxon>Araneomorphae</taxon>
        <taxon>Entelegynae</taxon>
        <taxon>Araneoidea</taxon>
        <taxon>Nephilidae</taxon>
        <taxon>Nephila</taxon>
    </lineage>
</organism>
<dbReference type="InterPro" id="IPR035976">
    <property type="entry name" value="Sushi/SCR/CCP_sf"/>
</dbReference>
<feature type="domain" description="Sushi" evidence="6">
    <location>
        <begin position="1061"/>
        <end position="1117"/>
    </location>
</feature>
<dbReference type="Proteomes" id="UP000887013">
    <property type="component" value="Unassembled WGS sequence"/>
</dbReference>
<sequence>MYLTERALGASALLTCEGFAQVLNAICRPSDLPNGVRIVGLCSYQNPDVCNAYCVNHGKIIWKENTTCLPDGKWSPLPICHAANSLEVIRCNKLIDMTQNNLSACLKIKIGVRGYTSTPKALCPEILRLFVKFGNCSTKPGTKCAVSCNDGTYVLLCVTSKQENCTLPVSSLCPELRNVELINCSRVHGAFCKVRCPNGVITTEEIVCLSTNRWSPLPSCNFRSQCAGQKLPSKVRFINNTCKRSTALRCKVGCDVRVSSPVSYFNIHQLVFVKDIECNSTGFWHGLPDCEKAKKMFLNENTKKRQCPQPKRYKNSFLQKNCSLTEGSVCHYKCRKGYISSGSNSIRCFMKQWIGEPICKPVSCPPLPKTLHFDNTCRRTIGSSCYLQCKSGILEGSRRITCYFPGKWSTLPNCLPSSNNCPSKISPYITFVHNCSLNDKAKCQIRCPRNFALVGWHFIRCENGTWKNIPQCFPARISPYKLIKIKCTFPPPLYGNLKLIGLCNPEGGVTCDVTCRDDSARMTGPNATTCLPPGLWSKIKPCSGGKLYCPPPVFHKHLEVTEDCSGKEVSSKCYVRCKYRPEMRYFIICTNKLKWSTLPRCTCPLPVLRNDIGFLENCSYKHPGEKCVLTCKKRFSMVKGGNIMCTNKLRWSSLPACKRPRCLKPKLTKVLSFKEDCSSKHSGDHCKLECKEGGQILKHSSIQCIKAMRWTKQPNCACPFPFLTKGVKMNRDCRKILPGQKCFLSCKSNLLKISRNYITCETNTRWSSTPECKRKTCPRPVLPKTLIFEEDCTSKGLGDRCHVSCKELGRSFKSNYVVCLNNIRWTPLPICTCPIPSLPDFVETKNDCKSKFPGQYCILTCRKGMKMEGKAAIFCQNNTKWSKIPKCKQNYCHKKKLPGILLYSEDCTAVSPRERCFLECKEGGKFFGRNFIVCIHRYLWTPLPTCSCPVPNLSDDLTAVENCSKKRIGEKCRLKCKGHKSLVDKNYIICKNNTRWGHLPKCKRFPCARLSLPIHLGFKESCSTKYPGESCRLKCKSGGEIIGNHYVTCIEGKKWTNLPKCACSSPNIRDEIVLIENCSRKLIGQTCRLKCKLNQSEVKHIICKTNAQWSPLPKCKTSYCIPLKIPKMLTYAENCTLLLPGQSCSVKCKAGGKLIGSNKIICKNITTWSIFPQCTCTFPLLTEDLTTTEKCNYKKVGETCRVICRKSLKLVGNDLLTCQKDARWSPSPRCKRIFCPKPKLNSVLNFGENCSSKRIGEKCHVICRESLILVGNDFIICQEDARWSPSPRCKMLFCTKPKLSSVLKFLQNCSSKAIGEKCQLQCREGGSLIGPNSITCKINTTNLYWTSFPHCTCLNPILPKNLKKAEDCRKKKPGEICNLRYSNKRSHLGEKRFIRCQHNTKWSPLPQCKTQFCPKPMLSSGLKLLQNCSSKALGEKCFIKCNDSFILLGHNFIICQENALWSPSPQCKKLFCPNPKLSSVLKLQENCSSKAVGEKCQLQCREGGRGTNYITCKINATNLHWSSFPYCTCLNPVLPKNIKTAEDCNKKKQGEICQLKCSKETSAISGKNFIRCQNNTKWSPSPQCKMLFCPKPKINSILKFHGNCSSKLVGQKCELLCREGGSFIGKDYITCNINATNLSWSSLPQCTCLSPALTKDIKTAEHCNKNKPGQACNLICSNKSLTMVGDKFIICQKNTKWSPLPQCKKQFCPKPMLNRTLKSFENCSFKAIGEKCHIICNNSYNLIGKDFIICQTNALWSPFPQCKKIFCPTPKLSDDLQIQENCSSKETGQKCHVTCNEFLILVGKDFILCQADGHWSPMPQCKMLICPTPNWKRFHIMSEKCSLESFAAMQKAVLSQTKLSNDLKFRDNCDLKAIGEKCHVACDESLILVGNDSISCQKNALWSPLPQCKKQFCPKPKLSSDLNFLENCSSKAIGEKCHVACNESLISVRNDSISCQKNALWSPLPQCKKQFCPKPKLSNDLKFRENCSSKAIGEKCHVACDESLILVGNDSISCQKNVLWSPLPQCKKQFCPKPKLSNDLKFRENCALKAIGEKCHVACNESLISVGNYSISCQKNALWSPLPQCKKQFCPKPKLSNDLKFRENCASKAIGEKCHVACDESAHFSGRRFYFMSEKCSLESFAAMQKAVLSQTKIKQRFKIS</sequence>
<dbReference type="SMART" id="SM00032">
    <property type="entry name" value="CCP"/>
    <property type="match status" value="32"/>
</dbReference>
<accession>A0A8X6Q8K4</accession>
<gene>
    <name evidence="7" type="primary">CR1</name>
    <name evidence="7" type="ORF">NPIL_323481</name>
</gene>
<keyword evidence="4" id="KW-0325">Glycoprotein</keyword>
<feature type="domain" description="Sushi" evidence="6">
    <location>
        <begin position="601"/>
        <end position="659"/>
    </location>
</feature>
<feature type="disulfide bond" evidence="5">
    <location>
        <begin position="1557"/>
        <end position="1584"/>
    </location>
</feature>
<feature type="disulfide bond" evidence="5">
    <location>
        <begin position="1529"/>
        <end position="1572"/>
    </location>
</feature>
<evidence type="ECO:0000313" key="8">
    <source>
        <dbReference type="Proteomes" id="UP000887013"/>
    </source>
</evidence>
<feature type="domain" description="Sushi" evidence="6">
    <location>
        <begin position="485"/>
        <end position="544"/>
    </location>
</feature>
<feature type="domain" description="Sushi" evidence="6">
    <location>
        <begin position="2029"/>
        <end position="2087"/>
    </location>
</feature>
<feature type="domain" description="Sushi" evidence="6">
    <location>
        <begin position="1174"/>
        <end position="1232"/>
    </location>
</feature>
<dbReference type="OrthoDB" id="6437237at2759"/>
<comment type="caution">
    <text evidence="7">The sequence shown here is derived from an EMBL/GenBank/DDBJ whole genome shotgun (WGS) entry which is preliminary data.</text>
</comment>
<feature type="disulfide bond" evidence="5">
    <location>
        <begin position="487"/>
        <end position="530"/>
    </location>
</feature>
<keyword evidence="2" id="KW-0677">Repeat</keyword>
<feature type="domain" description="Sushi" evidence="6">
    <location>
        <begin position="1411"/>
        <end position="1469"/>
    </location>
</feature>
<evidence type="ECO:0000259" key="6">
    <source>
        <dbReference type="PROSITE" id="PS50923"/>
    </source>
</evidence>
<dbReference type="EMBL" id="BMAW01125202">
    <property type="protein sequence ID" value="GFU11402.1"/>
    <property type="molecule type" value="Genomic_DNA"/>
</dbReference>
<dbReference type="PANTHER" id="PTHR19325:SF560">
    <property type="entry name" value="SUSHI, VON WILLEBRAND FACTOR TYPE A, EGF AND PENTRAXIN DOMAIN-CONTAINING PROTEIN 1"/>
    <property type="match status" value="1"/>
</dbReference>
<feature type="domain" description="Sushi" evidence="6">
    <location>
        <begin position="1646"/>
        <end position="1705"/>
    </location>
</feature>
<keyword evidence="1 5" id="KW-0768">Sushi</keyword>
<comment type="caution">
    <text evidence="5">Lacks conserved residue(s) required for the propagation of feature annotation.</text>
</comment>
<feature type="domain" description="Sushi" evidence="6">
    <location>
        <begin position="1970"/>
        <end position="2028"/>
    </location>
</feature>